<evidence type="ECO:0000313" key="5">
    <source>
        <dbReference type="EMBL" id="KAK6940721.1"/>
    </source>
</evidence>
<protein>
    <submittedName>
        <fullName evidence="5">K Homology domain, type 1</fullName>
    </submittedName>
</protein>
<dbReference type="SUPFAM" id="SSF54791">
    <property type="entry name" value="Eukaryotic type KH-domain (KH-domain type I)"/>
    <property type="match status" value="3"/>
</dbReference>
<keyword evidence="1" id="KW-0677">Repeat</keyword>
<feature type="domain" description="K Homology" evidence="4">
    <location>
        <begin position="129"/>
        <end position="207"/>
    </location>
</feature>
<dbReference type="PROSITE" id="PS50084">
    <property type="entry name" value="KH_TYPE_1"/>
    <property type="match status" value="3"/>
</dbReference>
<keyword evidence="6" id="KW-1185">Reference proteome</keyword>
<organism evidence="5 6">
    <name type="scientific">Dillenia turbinata</name>
    <dbReference type="NCBI Taxonomy" id="194707"/>
    <lineage>
        <taxon>Eukaryota</taxon>
        <taxon>Viridiplantae</taxon>
        <taxon>Streptophyta</taxon>
        <taxon>Embryophyta</taxon>
        <taxon>Tracheophyta</taxon>
        <taxon>Spermatophyta</taxon>
        <taxon>Magnoliopsida</taxon>
        <taxon>eudicotyledons</taxon>
        <taxon>Gunneridae</taxon>
        <taxon>Pentapetalae</taxon>
        <taxon>Dilleniales</taxon>
        <taxon>Dilleniaceae</taxon>
        <taxon>Dillenia</taxon>
    </lineage>
</organism>
<proteinExistence type="predicted"/>
<keyword evidence="2" id="KW-0694">RNA-binding</keyword>
<dbReference type="Gene3D" id="3.30.1370.10">
    <property type="entry name" value="K Homology domain, type 1"/>
    <property type="match status" value="1"/>
</dbReference>
<sequence>MEASDNILVPENSQTFVDEVSDTDSGAVGDSSPRDGGDNDLHARDNNDLNTDDNNGVHTGDNKGLEPEGINDMGSGDGNDAGAEDNKAVVNGGNSEHGADGVGNVMSAADNDLKVGSVGAEKRWPGWPGENVFRMLVPVQKVGSIIGRKGEYIRKTFEETKARIKVLDARIKVDGPRMQERVVLISAKEEPDASISPAMDALLRIHKRLVNVECDSSEAGATVLTRILIAATQAGILIGKQGSTIKSVQDASGCIVRVLGEDHLPLCALPDDNVVEIQGEPAGVHKAVELIASHLRKFLVDRSVVGIFEMQMQMPNAGGNQNMPPNQPWGPPQVFGMNAGGGPDFRPNPQYTHPHQFDNYYPPAELPPSDKQPQQVPPIYGREAPVGFHSSGAPPQPTMVSKVAHNIQIPLSYADAVIGPSGANISYIRRTSGATIVIQESRDVPGEVTVEINGSTHQNSIAEASRSAYQNPMGAPVSQEHNCYPATNGSLHTSPPSNAAGPGVHPSLGDYGSVYGTNYGVPAERVFPRGPGSKNIAVPTSTAYSMAEVIKLGESSSNP</sequence>
<feature type="region of interest" description="Disordered" evidence="3">
    <location>
        <begin position="1"/>
        <end position="105"/>
    </location>
</feature>
<dbReference type="InterPro" id="IPR004088">
    <property type="entry name" value="KH_dom_type_1"/>
</dbReference>
<gene>
    <name evidence="5" type="ORF">RJ641_030252</name>
</gene>
<feature type="compositionally biased region" description="Basic and acidic residues" evidence="3">
    <location>
        <begin position="32"/>
        <end position="47"/>
    </location>
</feature>
<dbReference type="InterPro" id="IPR036612">
    <property type="entry name" value="KH_dom_type_1_sf"/>
</dbReference>
<dbReference type="Proteomes" id="UP001370490">
    <property type="component" value="Unassembled WGS sequence"/>
</dbReference>
<dbReference type="GO" id="GO:0003723">
    <property type="term" value="F:RNA binding"/>
    <property type="evidence" value="ECO:0007669"/>
    <property type="project" value="UniProtKB-UniRule"/>
</dbReference>
<dbReference type="InterPro" id="IPR004087">
    <property type="entry name" value="KH_dom"/>
</dbReference>
<reference evidence="5 6" key="1">
    <citation type="submission" date="2023-12" db="EMBL/GenBank/DDBJ databases">
        <title>A high-quality genome assembly for Dillenia turbinata (Dilleniales).</title>
        <authorList>
            <person name="Chanderbali A."/>
        </authorList>
    </citation>
    <scope>NUCLEOTIDE SEQUENCE [LARGE SCALE GENOMIC DNA]</scope>
    <source>
        <strain evidence="5">LSX21</strain>
        <tissue evidence="5">Leaf</tissue>
    </source>
</reference>
<name>A0AAN8W3I9_9MAGN</name>
<evidence type="ECO:0000256" key="2">
    <source>
        <dbReference type="PROSITE-ProRule" id="PRU00117"/>
    </source>
</evidence>
<evidence type="ECO:0000259" key="4">
    <source>
        <dbReference type="SMART" id="SM00322"/>
    </source>
</evidence>
<accession>A0AAN8W3I9</accession>
<dbReference type="CDD" id="cd22459">
    <property type="entry name" value="KH-I_PEPPER_rpt1_like"/>
    <property type="match status" value="1"/>
</dbReference>
<dbReference type="CDD" id="cd22460">
    <property type="entry name" value="KH-I_PEPPER_rpt2_like"/>
    <property type="match status" value="1"/>
</dbReference>
<dbReference type="Gene3D" id="3.30.310.210">
    <property type="match status" value="1"/>
</dbReference>
<dbReference type="PANTHER" id="PTHR10288">
    <property type="entry name" value="KH DOMAIN CONTAINING RNA BINDING PROTEIN"/>
    <property type="match status" value="1"/>
</dbReference>
<evidence type="ECO:0000256" key="3">
    <source>
        <dbReference type="SAM" id="MobiDB-lite"/>
    </source>
</evidence>
<comment type="caution">
    <text evidence="5">The sequence shown here is derived from an EMBL/GenBank/DDBJ whole genome shotgun (WGS) entry which is preliminary data.</text>
</comment>
<feature type="domain" description="K Homology" evidence="4">
    <location>
        <begin position="221"/>
        <end position="296"/>
    </location>
</feature>
<evidence type="ECO:0000313" key="6">
    <source>
        <dbReference type="Proteomes" id="UP001370490"/>
    </source>
</evidence>
<feature type="domain" description="K Homology" evidence="4">
    <location>
        <begin position="401"/>
        <end position="471"/>
    </location>
</feature>
<evidence type="ECO:0000256" key="1">
    <source>
        <dbReference type="ARBA" id="ARBA00022737"/>
    </source>
</evidence>
<dbReference type="AlphaFoldDB" id="A0AAN8W3I9"/>
<dbReference type="SMART" id="SM00322">
    <property type="entry name" value="KH"/>
    <property type="match status" value="3"/>
</dbReference>
<feature type="region of interest" description="Disordered" evidence="3">
    <location>
        <begin position="332"/>
        <end position="382"/>
    </location>
</feature>
<dbReference type="EMBL" id="JBAMMX010000005">
    <property type="protein sequence ID" value="KAK6940721.1"/>
    <property type="molecule type" value="Genomic_DNA"/>
</dbReference>
<dbReference type="Pfam" id="PF00013">
    <property type="entry name" value="KH_1"/>
    <property type="match status" value="3"/>
</dbReference>